<proteinExistence type="predicted"/>
<name>A0A915K201_ROMCU</name>
<dbReference type="WBParaSite" id="nRc.2.0.1.t31848-RA">
    <property type="protein sequence ID" value="nRc.2.0.1.t31848-RA"/>
    <property type="gene ID" value="nRc.2.0.1.g31848"/>
</dbReference>
<sequence>LSTWRAKDILPETEVYDGVVCFLSNERLVIKQMGNNKRINVHLSNVGFADDPSFILGQSQFSVGCFVTFAAFFNEKNQPTISRLTVVASQNVNNAIPTREATSQDIRRLDFIDFSADQGTKCMLPTKDENSLDSTPFSAFPINQVSVCSMLASSIVPLASDFQQSGQWPASVSPSSCVQSITPPSAISSSDDANSTSRSPHCWMVNSTTNENNWVGVFGSYSPTLNAANTIAHGCCTDAAVAVVGQKSQSGAQLQFNQM</sequence>
<organism evidence="1 2">
    <name type="scientific">Romanomermis culicivorax</name>
    <name type="common">Nematode worm</name>
    <dbReference type="NCBI Taxonomy" id="13658"/>
    <lineage>
        <taxon>Eukaryota</taxon>
        <taxon>Metazoa</taxon>
        <taxon>Ecdysozoa</taxon>
        <taxon>Nematoda</taxon>
        <taxon>Enoplea</taxon>
        <taxon>Dorylaimia</taxon>
        <taxon>Mermithida</taxon>
        <taxon>Mermithoidea</taxon>
        <taxon>Mermithidae</taxon>
        <taxon>Romanomermis</taxon>
    </lineage>
</organism>
<accession>A0A915K201</accession>
<dbReference type="Proteomes" id="UP000887565">
    <property type="component" value="Unplaced"/>
</dbReference>
<evidence type="ECO:0000313" key="2">
    <source>
        <dbReference type="WBParaSite" id="nRc.2.0.1.t31848-RA"/>
    </source>
</evidence>
<keyword evidence="1" id="KW-1185">Reference proteome</keyword>
<dbReference type="AlphaFoldDB" id="A0A915K201"/>
<protein>
    <submittedName>
        <fullName evidence="2">Uncharacterized protein</fullName>
    </submittedName>
</protein>
<evidence type="ECO:0000313" key="1">
    <source>
        <dbReference type="Proteomes" id="UP000887565"/>
    </source>
</evidence>
<reference evidence="2" key="1">
    <citation type="submission" date="2022-11" db="UniProtKB">
        <authorList>
            <consortium name="WormBaseParasite"/>
        </authorList>
    </citation>
    <scope>IDENTIFICATION</scope>
</reference>